<dbReference type="Proteomes" id="UP000050509">
    <property type="component" value="Unassembled WGS sequence"/>
</dbReference>
<dbReference type="Gene3D" id="3.40.50.300">
    <property type="entry name" value="P-loop containing nucleotide triphosphate hydrolases"/>
    <property type="match status" value="1"/>
</dbReference>
<feature type="domain" description="AAA" evidence="1">
    <location>
        <begin position="127"/>
        <end position="278"/>
    </location>
</feature>
<comment type="caution">
    <text evidence="2">The sequence shown here is derived from an EMBL/GenBank/DDBJ whole genome shotgun (WGS) entry which is preliminary data.</text>
</comment>
<dbReference type="PANTHER" id="PTHR13696">
    <property type="entry name" value="P-LOOP CONTAINING NUCLEOSIDE TRIPHOSPHATE HYDROLASE"/>
    <property type="match status" value="1"/>
</dbReference>
<dbReference type="PANTHER" id="PTHR13696:SF52">
    <property type="entry name" value="PARA FAMILY PROTEIN CT_582"/>
    <property type="match status" value="1"/>
</dbReference>
<sequence length="421" mass="45240">MSTGGLEVFLVSATPGLSEALSAYEGVNIGSGAIDFAARLITSDRPPQVVYIEDSASRNIDDLWNFIQAARARQVTVLIGLQGIGLNRMADFVDAGLPITDGRGAQEISAWIGGQLGVRKRAAVQQTVIAVAGAKGGIGKTVVVSSLAEGFKRRGLRVLVVDGDLSNSGIVPTFRIPSGFPTYLHIQEDGPNAWTPENVRRYIYKHAASGIDFLLGSEQTVGPADLQRQQWMALMQAVRAIEGYDVVLVDTGPEIKKRPYALLAARDGGYVVLPSPPGRKEREGTGKALVVFEQAVAGRDMTDHCLLLFMEPEKGVTVTIPAIAPLFAQRFPRVRTIGTLPRDPHLLSAADEDQDRYVCPLDLKPYSKFSIGVHQVVENLCQQVGLKPPLPMPKASAFQRLFGNKKPKNAAQSTAAYGGAS</sequence>
<proteinExistence type="predicted"/>
<evidence type="ECO:0000259" key="1">
    <source>
        <dbReference type="Pfam" id="PF13614"/>
    </source>
</evidence>
<dbReference type="InterPro" id="IPR025669">
    <property type="entry name" value="AAA_dom"/>
</dbReference>
<evidence type="ECO:0000313" key="3">
    <source>
        <dbReference type="Proteomes" id="UP000050509"/>
    </source>
</evidence>
<dbReference type="InterPro" id="IPR027417">
    <property type="entry name" value="P-loop_NTPase"/>
</dbReference>
<organism evidence="2 3">
    <name type="scientific">Kouleothrix aurantiaca</name>
    <dbReference type="NCBI Taxonomy" id="186479"/>
    <lineage>
        <taxon>Bacteria</taxon>
        <taxon>Bacillati</taxon>
        <taxon>Chloroflexota</taxon>
        <taxon>Chloroflexia</taxon>
        <taxon>Chloroflexales</taxon>
        <taxon>Roseiflexineae</taxon>
        <taxon>Roseiflexaceae</taxon>
        <taxon>Kouleothrix</taxon>
    </lineage>
</organism>
<dbReference type="Pfam" id="PF13614">
    <property type="entry name" value="AAA_31"/>
    <property type="match status" value="1"/>
</dbReference>
<name>A0A0P9D138_9CHLR</name>
<dbReference type="AlphaFoldDB" id="A0A0P9D138"/>
<accession>A0A0P9D138</accession>
<gene>
    <name evidence="2" type="ORF">SE17_19785</name>
</gene>
<dbReference type="SUPFAM" id="SSF52540">
    <property type="entry name" value="P-loop containing nucleoside triphosphate hydrolases"/>
    <property type="match status" value="1"/>
</dbReference>
<reference evidence="2 3" key="1">
    <citation type="submission" date="2015-09" db="EMBL/GenBank/DDBJ databases">
        <title>Draft genome sequence of Kouleothrix aurantiaca JCM 19913.</title>
        <authorList>
            <person name="Hemp J."/>
        </authorList>
    </citation>
    <scope>NUCLEOTIDE SEQUENCE [LARGE SCALE GENOMIC DNA]</scope>
    <source>
        <strain evidence="2 3">COM-B</strain>
    </source>
</reference>
<dbReference type="EMBL" id="LJCR01000815">
    <property type="protein sequence ID" value="KPV51691.1"/>
    <property type="molecule type" value="Genomic_DNA"/>
</dbReference>
<keyword evidence="3" id="KW-1185">Reference proteome</keyword>
<protein>
    <submittedName>
        <fullName evidence="2">Chromosome partitioning protein</fullName>
    </submittedName>
</protein>
<evidence type="ECO:0000313" key="2">
    <source>
        <dbReference type="EMBL" id="KPV51691.1"/>
    </source>
</evidence>
<dbReference type="InterPro" id="IPR050678">
    <property type="entry name" value="DNA_Partitioning_ATPase"/>
</dbReference>